<protein>
    <submittedName>
        <fullName evidence="1">Aspartyl-tRNA amidotransferase</fullName>
    </submittedName>
</protein>
<reference evidence="2" key="1">
    <citation type="submission" date="2017-09" db="EMBL/GenBank/DDBJ databases">
        <title>Depth-based differentiation of microbial function through sediment-hosted aquifers and enrichment of novel symbionts in the deep terrestrial subsurface.</title>
        <authorList>
            <person name="Probst A.J."/>
            <person name="Ladd B."/>
            <person name="Jarett J.K."/>
            <person name="Geller-Mcgrath D.E."/>
            <person name="Sieber C.M.K."/>
            <person name="Emerson J.B."/>
            <person name="Anantharaman K."/>
            <person name="Thomas B.C."/>
            <person name="Malmstrom R."/>
            <person name="Stieglmeier M."/>
            <person name="Klingl A."/>
            <person name="Woyke T."/>
            <person name="Ryan C.M."/>
            <person name="Banfield J.F."/>
        </authorList>
    </citation>
    <scope>NUCLEOTIDE SEQUENCE [LARGE SCALE GENOMIC DNA]</scope>
</reference>
<sequence>MSLAEQINQDFLVAFKSKNSDVVAVLRMLKSSLTNKEIEKKLPKSEALSDDDVIAIIKSEIKKRKDSYTSYTEANRNDLAEKEEQEIKILEKYLPEQMSDDQIKDIVLQVVTETGASSPADFGKVMGAVMAQTKNQADGQLVSSLVKAVLAK</sequence>
<dbReference type="PANTHER" id="PTHR28055:SF1">
    <property type="entry name" value="ALTERED INHERITANCE OF MITOCHONDRIA PROTEIN 41, MITOCHONDRIAL"/>
    <property type="match status" value="1"/>
</dbReference>
<dbReference type="PANTHER" id="PTHR28055">
    <property type="entry name" value="ALTERED INHERITANCE OF MITOCHONDRIA PROTEIN 41, MITOCHONDRIAL"/>
    <property type="match status" value="1"/>
</dbReference>
<dbReference type="Gene3D" id="1.10.1510.10">
    <property type="entry name" value="Uncharacterised protein YqeY/AIM41 PF09424, N-terminal domain"/>
    <property type="match status" value="1"/>
</dbReference>
<evidence type="ECO:0000313" key="1">
    <source>
        <dbReference type="EMBL" id="PIS05699.1"/>
    </source>
</evidence>
<organism evidence="1 2">
    <name type="scientific">Candidatus Buchananbacteria bacterium CG10_big_fil_rev_8_21_14_0_10_33_19</name>
    <dbReference type="NCBI Taxonomy" id="1974525"/>
    <lineage>
        <taxon>Bacteria</taxon>
        <taxon>Candidatus Buchananiibacteriota</taxon>
    </lineage>
</organism>
<name>A0A2H0W2W7_9BACT</name>
<comment type="caution">
    <text evidence="1">The sequence shown here is derived from an EMBL/GenBank/DDBJ whole genome shotgun (WGS) entry which is preliminary data.</text>
</comment>
<evidence type="ECO:0000313" key="2">
    <source>
        <dbReference type="Proteomes" id="UP000229056"/>
    </source>
</evidence>
<keyword evidence="1" id="KW-0808">Transferase</keyword>
<dbReference type="Gene3D" id="1.10.10.410">
    <property type="match status" value="1"/>
</dbReference>
<dbReference type="EMBL" id="PEZY01000012">
    <property type="protein sequence ID" value="PIS05699.1"/>
    <property type="molecule type" value="Genomic_DNA"/>
</dbReference>
<dbReference type="SUPFAM" id="SSF89095">
    <property type="entry name" value="GatB/YqeY motif"/>
    <property type="match status" value="1"/>
</dbReference>
<gene>
    <name evidence="1" type="ORF">COT80_02925</name>
</gene>
<proteinExistence type="predicted"/>
<accession>A0A2H0W2W7</accession>
<dbReference type="Proteomes" id="UP000229056">
    <property type="component" value="Unassembled WGS sequence"/>
</dbReference>
<dbReference type="InterPro" id="IPR042184">
    <property type="entry name" value="YqeY/Aim41_N"/>
</dbReference>
<dbReference type="InterPro" id="IPR023168">
    <property type="entry name" value="GatB_Yqey_C_2"/>
</dbReference>
<dbReference type="InterPro" id="IPR019004">
    <property type="entry name" value="YqeY/Aim41"/>
</dbReference>
<dbReference type="GO" id="GO:0016740">
    <property type="term" value="F:transferase activity"/>
    <property type="evidence" value="ECO:0007669"/>
    <property type="project" value="UniProtKB-KW"/>
</dbReference>
<dbReference type="GO" id="GO:0016884">
    <property type="term" value="F:carbon-nitrogen ligase activity, with glutamine as amido-N-donor"/>
    <property type="evidence" value="ECO:0007669"/>
    <property type="project" value="InterPro"/>
</dbReference>
<dbReference type="InterPro" id="IPR003789">
    <property type="entry name" value="Asn/Gln_tRNA_amidoTrase-B-like"/>
</dbReference>
<dbReference type="AlphaFoldDB" id="A0A2H0W2W7"/>
<dbReference type="Pfam" id="PF09424">
    <property type="entry name" value="YqeY"/>
    <property type="match status" value="1"/>
</dbReference>